<feature type="chain" id="PRO_5002697637" description="Lipoprotein" evidence="1">
    <location>
        <begin position="22"/>
        <end position="370"/>
    </location>
</feature>
<comment type="caution">
    <text evidence="2">The sequence shown here is derived from an EMBL/GenBank/DDBJ whole genome shotgun (WGS) entry which is preliminary data.</text>
</comment>
<dbReference type="AlphaFoldDB" id="A6G8I0"/>
<evidence type="ECO:0000313" key="2">
    <source>
        <dbReference type="EMBL" id="EDM77890.1"/>
    </source>
</evidence>
<feature type="signal peptide" evidence="1">
    <location>
        <begin position="1"/>
        <end position="21"/>
    </location>
</feature>
<proteinExistence type="predicted"/>
<dbReference type="Proteomes" id="UP000005801">
    <property type="component" value="Unassembled WGS sequence"/>
</dbReference>
<dbReference type="EMBL" id="ABCS01000039">
    <property type="protein sequence ID" value="EDM77890.1"/>
    <property type="molecule type" value="Genomic_DNA"/>
</dbReference>
<keyword evidence="1" id="KW-0732">Signal</keyword>
<organism evidence="2 3">
    <name type="scientific">Plesiocystis pacifica SIR-1</name>
    <dbReference type="NCBI Taxonomy" id="391625"/>
    <lineage>
        <taxon>Bacteria</taxon>
        <taxon>Pseudomonadati</taxon>
        <taxon>Myxococcota</taxon>
        <taxon>Polyangia</taxon>
        <taxon>Nannocystales</taxon>
        <taxon>Nannocystaceae</taxon>
        <taxon>Plesiocystis</taxon>
    </lineage>
</organism>
<dbReference type="OrthoDB" id="5509755at2"/>
<keyword evidence="3" id="KW-1185">Reference proteome</keyword>
<sequence>MKRVIILIPVLTLGLSGAACGDDVEDPNSIDPEVNPWTDYDIPPPEGGLVGGTFVYPEKVCFPAEDFPDLPADATLEDGQLCVWDLFAGSVPEGMMFNDVLSCETPFTQGPSWFAKPTRKYESPMELLDDPEYVVELEWVEEQIEASGCGCCHGSDLQSGNTSGFDVSAPAVWTDTMTNAQLAMGAGMFEDHKWFGKLDPADNHGYDRTETLFPTTDPERMREFFTREFERRGGGEEDMVEGQAQFDALFGGLFKEPNECISPFEGIEDGKIVWNGDALRQIYVLEEDSLTPGFPLSLDRPEGTVWALYVNTEAEPIESGAVAIGEIPEGARQAVPETADAPELVPGTTYRLFGSTDFMGRRILNCTFTY</sequence>
<accession>A6G8I0</accession>
<name>A6G8I0_9BACT</name>
<gene>
    <name evidence="2" type="ORF">PPSIR1_01647</name>
</gene>
<evidence type="ECO:0000256" key="1">
    <source>
        <dbReference type="SAM" id="SignalP"/>
    </source>
</evidence>
<reference evidence="2 3" key="1">
    <citation type="submission" date="2007-06" db="EMBL/GenBank/DDBJ databases">
        <authorList>
            <person name="Shimkets L."/>
            <person name="Ferriera S."/>
            <person name="Johnson J."/>
            <person name="Kravitz S."/>
            <person name="Beeson K."/>
            <person name="Sutton G."/>
            <person name="Rogers Y.-H."/>
            <person name="Friedman R."/>
            <person name="Frazier M."/>
            <person name="Venter J.C."/>
        </authorList>
    </citation>
    <scope>NUCLEOTIDE SEQUENCE [LARGE SCALE GENOMIC DNA]</scope>
    <source>
        <strain evidence="2 3">SIR-1</strain>
    </source>
</reference>
<evidence type="ECO:0000313" key="3">
    <source>
        <dbReference type="Proteomes" id="UP000005801"/>
    </source>
</evidence>
<dbReference type="RefSeq" id="WP_006973025.1">
    <property type="nucleotide sequence ID" value="NZ_ABCS01000039.1"/>
</dbReference>
<evidence type="ECO:0008006" key="4">
    <source>
        <dbReference type="Google" id="ProtNLM"/>
    </source>
</evidence>
<dbReference type="STRING" id="391625.PPSIR1_01647"/>
<dbReference type="PROSITE" id="PS51257">
    <property type="entry name" value="PROKAR_LIPOPROTEIN"/>
    <property type="match status" value="1"/>
</dbReference>
<protein>
    <recommendedName>
        <fullName evidence="4">Lipoprotein</fullName>
    </recommendedName>
</protein>